<comment type="caution">
    <text evidence="1">The sequence shown here is derived from an EMBL/GenBank/DDBJ whole genome shotgun (WGS) entry which is preliminary data.</text>
</comment>
<evidence type="ECO:0000313" key="1">
    <source>
        <dbReference type="EMBL" id="GFH29555.1"/>
    </source>
</evidence>
<name>A0A6A0AA30_HAELA</name>
<gene>
    <name evidence="1" type="ORF">HaLaN_28239</name>
</gene>
<keyword evidence="2" id="KW-1185">Reference proteome</keyword>
<dbReference type="Proteomes" id="UP000485058">
    <property type="component" value="Unassembled WGS sequence"/>
</dbReference>
<proteinExistence type="predicted"/>
<reference evidence="1 2" key="1">
    <citation type="submission" date="2020-02" db="EMBL/GenBank/DDBJ databases">
        <title>Draft genome sequence of Haematococcus lacustris strain NIES-144.</title>
        <authorList>
            <person name="Morimoto D."/>
            <person name="Nakagawa S."/>
            <person name="Yoshida T."/>
            <person name="Sawayama S."/>
        </authorList>
    </citation>
    <scope>NUCLEOTIDE SEQUENCE [LARGE SCALE GENOMIC DNA]</scope>
    <source>
        <strain evidence="1 2">NIES-144</strain>
    </source>
</reference>
<dbReference type="AlphaFoldDB" id="A0A6A0AA30"/>
<sequence>MAARVTVRLLQHSAGWQRGNSQVWCCSRAPASTANERVFSAFSHVWSDKRASLILGRMWGMAYIYEWEEYERCWMAAGTTLTSVAHDMGADSLHA</sequence>
<dbReference type="EMBL" id="BLLF01004413">
    <property type="protein sequence ID" value="GFH29555.1"/>
    <property type="molecule type" value="Genomic_DNA"/>
</dbReference>
<evidence type="ECO:0000313" key="2">
    <source>
        <dbReference type="Proteomes" id="UP000485058"/>
    </source>
</evidence>
<accession>A0A6A0AA30</accession>
<protein>
    <submittedName>
        <fullName evidence="1">Uncharacterized protein</fullName>
    </submittedName>
</protein>
<organism evidence="1 2">
    <name type="scientific">Haematococcus lacustris</name>
    <name type="common">Green alga</name>
    <name type="synonym">Haematococcus pluvialis</name>
    <dbReference type="NCBI Taxonomy" id="44745"/>
    <lineage>
        <taxon>Eukaryota</taxon>
        <taxon>Viridiplantae</taxon>
        <taxon>Chlorophyta</taxon>
        <taxon>core chlorophytes</taxon>
        <taxon>Chlorophyceae</taxon>
        <taxon>CS clade</taxon>
        <taxon>Chlamydomonadales</taxon>
        <taxon>Haematococcaceae</taxon>
        <taxon>Haematococcus</taxon>
    </lineage>
</organism>